<evidence type="ECO:0000256" key="3">
    <source>
        <dbReference type="ARBA" id="ARBA00022840"/>
    </source>
</evidence>
<dbReference type="PANTHER" id="PTHR45772">
    <property type="entry name" value="CONSERVED COMPONENT OF ABC TRANSPORTER FOR NATURAL AMINO ACIDS-RELATED"/>
    <property type="match status" value="1"/>
</dbReference>
<dbReference type="SMART" id="SM00382">
    <property type="entry name" value="AAA"/>
    <property type="match status" value="1"/>
</dbReference>
<dbReference type="PANTHER" id="PTHR45772:SF2">
    <property type="entry name" value="ABC TRANSPORTER ATP-BINDING PROTEIN"/>
    <property type="match status" value="1"/>
</dbReference>
<keyword evidence="6" id="KW-1185">Reference proteome</keyword>
<dbReference type="InterPro" id="IPR032823">
    <property type="entry name" value="BCA_ABC_TP_C"/>
</dbReference>
<dbReference type="OrthoDB" id="9780942at2"/>
<keyword evidence="3" id="KW-0067">ATP-binding</keyword>
<dbReference type="PATRIC" id="fig|1225564.3.peg.446"/>
<dbReference type="RefSeq" id="WP_047192487.1">
    <property type="nucleotide sequence ID" value="NZ_LCYG01000114.1"/>
</dbReference>
<evidence type="ECO:0000259" key="4">
    <source>
        <dbReference type="PROSITE" id="PS50893"/>
    </source>
</evidence>
<organism evidence="5 6">
    <name type="scientific">Microvirga vignae</name>
    <dbReference type="NCBI Taxonomy" id="1225564"/>
    <lineage>
        <taxon>Bacteria</taxon>
        <taxon>Pseudomonadati</taxon>
        <taxon>Pseudomonadota</taxon>
        <taxon>Alphaproteobacteria</taxon>
        <taxon>Hyphomicrobiales</taxon>
        <taxon>Methylobacteriaceae</taxon>
        <taxon>Microvirga</taxon>
    </lineage>
</organism>
<dbReference type="Pfam" id="PF12399">
    <property type="entry name" value="BCA_ABC_TP_C"/>
    <property type="match status" value="1"/>
</dbReference>
<evidence type="ECO:0000313" key="6">
    <source>
        <dbReference type="Proteomes" id="UP000035489"/>
    </source>
</evidence>
<dbReference type="Pfam" id="PF00005">
    <property type="entry name" value="ABC_tran"/>
    <property type="match status" value="1"/>
</dbReference>
<dbReference type="EMBL" id="LCYG01000114">
    <property type="protein sequence ID" value="KLK89885.1"/>
    <property type="molecule type" value="Genomic_DNA"/>
</dbReference>
<keyword evidence="1" id="KW-0813">Transport</keyword>
<sequence>MTKSVLELRNLRKAYGALAVTDDVSLSVHPGELHAIIGPNGAGKTTLIHQISGLLPSDSGEIIFDGEDVTRLPMHQRVRRGLARSFQITSILPGFSALENVALAVQARSGSSFRFFGHAARERALNEPAMDCLNLVDLGARAQIMAGLLSHGEKRQLELSIALATEPKLLLLDEPLAGTGQEESQRVVETLRRLKSHTTIVLIEHDMDAVFSLADRVSVLVNGRLIATDTPERIRANAEVRAAYLGEEEAV</sequence>
<dbReference type="GO" id="GO:0005886">
    <property type="term" value="C:plasma membrane"/>
    <property type="evidence" value="ECO:0007669"/>
    <property type="project" value="TreeGrafter"/>
</dbReference>
<reference evidence="5 6" key="1">
    <citation type="submission" date="2015-05" db="EMBL/GenBank/DDBJ databases">
        <title>Draft genome sequence of Microvirga vignae strain BR3299, a novel nitrogen fixing bacteria isolated from Brazil semi-aired region.</title>
        <authorList>
            <person name="Zilli J.E."/>
            <person name="Passos S.R."/>
            <person name="Leite J."/>
            <person name="Baldani J.I."/>
            <person name="Xavier G.R."/>
            <person name="Rumjaneck N.G."/>
            <person name="Simoes-Araujo J.L."/>
        </authorList>
    </citation>
    <scope>NUCLEOTIDE SEQUENCE [LARGE SCALE GENOMIC DNA]</scope>
    <source>
        <strain evidence="5 6">BR3299</strain>
    </source>
</reference>
<dbReference type="Proteomes" id="UP000035489">
    <property type="component" value="Unassembled WGS sequence"/>
</dbReference>
<evidence type="ECO:0000256" key="1">
    <source>
        <dbReference type="ARBA" id="ARBA00022448"/>
    </source>
</evidence>
<dbReference type="PROSITE" id="PS50893">
    <property type="entry name" value="ABC_TRANSPORTER_2"/>
    <property type="match status" value="1"/>
</dbReference>
<name>A0A0H1R3W2_9HYPH</name>
<dbReference type="CDD" id="cd03219">
    <property type="entry name" value="ABC_Mj1267_LivG_branched"/>
    <property type="match status" value="1"/>
</dbReference>
<dbReference type="GO" id="GO:0005524">
    <property type="term" value="F:ATP binding"/>
    <property type="evidence" value="ECO:0007669"/>
    <property type="project" value="UniProtKB-KW"/>
</dbReference>
<accession>A0A0H1R3W2</accession>
<dbReference type="InterPro" id="IPR051120">
    <property type="entry name" value="ABC_AA/LPS_Transport"/>
</dbReference>
<dbReference type="Gene3D" id="3.40.50.300">
    <property type="entry name" value="P-loop containing nucleotide triphosphate hydrolases"/>
    <property type="match status" value="1"/>
</dbReference>
<gene>
    <name evidence="5" type="ORF">AA309_28945</name>
</gene>
<dbReference type="InterPro" id="IPR027417">
    <property type="entry name" value="P-loop_NTPase"/>
</dbReference>
<dbReference type="GO" id="GO:0016887">
    <property type="term" value="F:ATP hydrolysis activity"/>
    <property type="evidence" value="ECO:0007669"/>
    <property type="project" value="InterPro"/>
</dbReference>
<comment type="caution">
    <text evidence="5">The sequence shown here is derived from an EMBL/GenBank/DDBJ whole genome shotgun (WGS) entry which is preliminary data.</text>
</comment>
<feature type="domain" description="ABC transporter" evidence="4">
    <location>
        <begin position="6"/>
        <end position="247"/>
    </location>
</feature>
<dbReference type="SUPFAM" id="SSF52540">
    <property type="entry name" value="P-loop containing nucleoside triphosphate hydrolases"/>
    <property type="match status" value="1"/>
</dbReference>
<dbReference type="STRING" id="1225564.AA309_28945"/>
<keyword evidence="2" id="KW-0547">Nucleotide-binding</keyword>
<dbReference type="InterPro" id="IPR003439">
    <property type="entry name" value="ABC_transporter-like_ATP-bd"/>
</dbReference>
<protein>
    <submittedName>
        <fullName evidence="5">Branched-chain amino acid ABC transporter substrate-binding protein</fullName>
    </submittedName>
</protein>
<dbReference type="AlphaFoldDB" id="A0A0H1R3W2"/>
<proteinExistence type="predicted"/>
<evidence type="ECO:0000256" key="2">
    <source>
        <dbReference type="ARBA" id="ARBA00022741"/>
    </source>
</evidence>
<dbReference type="InterPro" id="IPR003593">
    <property type="entry name" value="AAA+_ATPase"/>
</dbReference>
<evidence type="ECO:0000313" key="5">
    <source>
        <dbReference type="EMBL" id="KLK89885.1"/>
    </source>
</evidence>